<feature type="transmembrane region" description="Helical" evidence="7">
    <location>
        <begin position="9"/>
        <end position="27"/>
    </location>
</feature>
<keyword evidence="5 9" id="KW-0418">Kinase</keyword>
<dbReference type="GO" id="GO:0016301">
    <property type="term" value="F:kinase activity"/>
    <property type="evidence" value="ECO:0007669"/>
    <property type="project" value="UniProtKB-KW"/>
</dbReference>
<dbReference type="InterPro" id="IPR036097">
    <property type="entry name" value="HisK_dim/P_sf"/>
</dbReference>
<keyword evidence="6" id="KW-0902">Two-component regulatory system</keyword>
<dbReference type="Gene3D" id="3.30.565.10">
    <property type="entry name" value="Histidine kinase-like ATPase, C-terminal domain"/>
    <property type="match status" value="1"/>
</dbReference>
<gene>
    <name evidence="9" type="ORF">HQ43_07090</name>
</gene>
<accession>A0ABR4XLI2</accession>
<evidence type="ECO:0000256" key="1">
    <source>
        <dbReference type="ARBA" id="ARBA00000085"/>
    </source>
</evidence>
<evidence type="ECO:0000256" key="4">
    <source>
        <dbReference type="ARBA" id="ARBA00022679"/>
    </source>
</evidence>
<sequence>MKLTYKQRLFFYISVLFLLFSAGVILFEQARDRRFRTEAMQERLRTYTEIVNSALVADGNNDLRRLDSLLALFPQTIRLSLIDSEGTLFYDNSFPDLSTLTNHLSRPEIAQAKEKGTGTDLRTSASNSRKYLYYAKRFGDRYIRVALPYDIEVEQFMQADHTFFYFVLLLFVVTLVGVNMVSNRFGASIRRLRDFMTESDKGAAPKLNFPDDELGEIGSKITENYRQLRERKEIIDLERSRLLQHVYSSKEGICFFTPARKVQFFNGLFIQYLNILTDEPTGEPSILFTAPEFAGMQSFLNENLSENYFEQKLSKQGKSFALRLNRFDDEGFEVILNDITKQEKTRQLKQEMTANIAHELRTPVTSIRGYLETVMEQNPNEERRHYFISRAFGQAMVLSELIQDISLITKMEEAPQLFKQEEVDLNLLLERLQSDLASALEQKRMSVKLLLPGKISVYGSRNLLYSIFRNLTDNAINYAGEETTIIISLYNEDDRFYYFSFSDNGCGISNEEHLPRLFDRFYRISEGRTRDTGGSGLGLSIVKNAIAFHKGSITVKNRKGGGLEFLFQLQK</sequence>
<protein>
    <recommendedName>
        <fullName evidence="2">histidine kinase</fullName>
        <ecNumber evidence="2">2.7.13.3</ecNumber>
    </recommendedName>
</protein>
<dbReference type="PRINTS" id="PR00344">
    <property type="entry name" value="BCTRLSENSOR"/>
</dbReference>
<dbReference type="InterPro" id="IPR003661">
    <property type="entry name" value="HisK_dim/P_dom"/>
</dbReference>
<evidence type="ECO:0000259" key="8">
    <source>
        <dbReference type="PROSITE" id="PS50109"/>
    </source>
</evidence>
<reference evidence="9 10" key="1">
    <citation type="submission" date="2014-08" db="EMBL/GenBank/DDBJ databases">
        <title>Porphyromonas canoris strain:OH2762 Genome sequencing.</title>
        <authorList>
            <person name="Wallis C."/>
            <person name="Deusch O."/>
            <person name="O'Flynn C."/>
            <person name="Davis I."/>
            <person name="Jospin G."/>
            <person name="Darling A.E."/>
            <person name="Coil D.A."/>
            <person name="Alexiev A."/>
            <person name="Horsfall A."/>
            <person name="Kirkwood N."/>
            <person name="Harris S."/>
            <person name="Eisen J.A."/>
        </authorList>
    </citation>
    <scope>NUCLEOTIDE SEQUENCE [LARGE SCALE GENOMIC DNA]</scope>
    <source>
        <strain evidence="10">COT-108 OH2762</strain>
    </source>
</reference>
<evidence type="ECO:0000256" key="2">
    <source>
        <dbReference type="ARBA" id="ARBA00012438"/>
    </source>
</evidence>
<dbReference type="CDD" id="cd00082">
    <property type="entry name" value="HisKA"/>
    <property type="match status" value="1"/>
</dbReference>
<dbReference type="EMBL" id="JQZV01000013">
    <property type="protein sequence ID" value="KGN91835.1"/>
    <property type="molecule type" value="Genomic_DNA"/>
</dbReference>
<dbReference type="InterPro" id="IPR005467">
    <property type="entry name" value="His_kinase_dom"/>
</dbReference>
<evidence type="ECO:0000313" key="9">
    <source>
        <dbReference type="EMBL" id="KGN91835.1"/>
    </source>
</evidence>
<keyword evidence="10" id="KW-1185">Reference proteome</keyword>
<dbReference type="Gene3D" id="1.10.287.130">
    <property type="match status" value="1"/>
</dbReference>
<dbReference type="SMART" id="SM00388">
    <property type="entry name" value="HisKA"/>
    <property type="match status" value="1"/>
</dbReference>
<dbReference type="Proteomes" id="UP000030101">
    <property type="component" value="Unassembled WGS sequence"/>
</dbReference>
<dbReference type="Pfam" id="PF00512">
    <property type="entry name" value="HisKA"/>
    <property type="match status" value="1"/>
</dbReference>
<dbReference type="InterPro" id="IPR004358">
    <property type="entry name" value="Sig_transdc_His_kin-like_C"/>
</dbReference>
<dbReference type="SUPFAM" id="SSF47384">
    <property type="entry name" value="Homodimeric domain of signal transducing histidine kinase"/>
    <property type="match status" value="1"/>
</dbReference>
<evidence type="ECO:0000256" key="5">
    <source>
        <dbReference type="ARBA" id="ARBA00022777"/>
    </source>
</evidence>
<dbReference type="SMART" id="SM00387">
    <property type="entry name" value="HATPase_c"/>
    <property type="match status" value="1"/>
</dbReference>
<dbReference type="InterPro" id="IPR050351">
    <property type="entry name" value="BphY/WalK/GraS-like"/>
</dbReference>
<keyword evidence="3" id="KW-0597">Phosphoprotein</keyword>
<name>A0ABR4XLI2_9PORP</name>
<dbReference type="EC" id="2.7.13.3" evidence="2"/>
<keyword evidence="4" id="KW-0808">Transferase</keyword>
<dbReference type="PROSITE" id="PS50109">
    <property type="entry name" value="HIS_KIN"/>
    <property type="match status" value="1"/>
</dbReference>
<dbReference type="Pfam" id="PF02518">
    <property type="entry name" value="HATPase_c"/>
    <property type="match status" value="1"/>
</dbReference>
<evidence type="ECO:0000256" key="6">
    <source>
        <dbReference type="ARBA" id="ARBA00023012"/>
    </source>
</evidence>
<dbReference type="InterPro" id="IPR003594">
    <property type="entry name" value="HATPase_dom"/>
</dbReference>
<organism evidence="9 10">
    <name type="scientific">Porphyromonas canoris</name>
    <dbReference type="NCBI Taxonomy" id="36875"/>
    <lineage>
        <taxon>Bacteria</taxon>
        <taxon>Pseudomonadati</taxon>
        <taxon>Bacteroidota</taxon>
        <taxon>Bacteroidia</taxon>
        <taxon>Bacteroidales</taxon>
        <taxon>Porphyromonadaceae</taxon>
        <taxon>Porphyromonas</taxon>
    </lineage>
</organism>
<comment type="caution">
    <text evidence="9">The sequence shown here is derived from an EMBL/GenBank/DDBJ whole genome shotgun (WGS) entry which is preliminary data.</text>
</comment>
<evidence type="ECO:0000313" key="10">
    <source>
        <dbReference type="Proteomes" id="UP000030101"/>
    </source>
</evidence>
<dbReference type="InterPro" id="IPR036890">
    <property type="entry name" value="HATPase_C_sf"/>
</dbReference>
<dbReference type="SUPFAM" id="SSF55874">
    <property type="entry name" value="ATPase domain of HSP90 chaperone/DNA topoisomerase II/histidine kinase"/>
    <property type="match status" value="1"/>
</dbReference>
<keyword evidence="7" id="KW-1133">Transmembrane helix</keyword>
<keyword evidence="7" id="KW-0472">Membrane</keyword>
<dbReference type="RefSeq" id="WP_036791393.1">
    <property type="nucleotide sequence ID" value="NZ_JQZV01000013.1"/>
</dbReference>
<dbReference type="PANTHER" id="PTHR45453:SF1">
    <property type="entry name" value="PHOSPHATE REGULON SENSOR PROTEIN PHOR"/>
    <property type="match status" value="1"/>
</dbReference>
<keyword evidence="7" id="KW-0812">Transmembrane</keyword>
<dbReference type="PANTHER" id="PTHR45453">
    <property type="entry name" value="PHOSPHATE REGULON SENSOR PROTEIN PHOR"/>
    <property type="match status" value="1"/>
</dbReference>
<evidence type="ECO:0000256" key="7">
    <source>
        <dbReference type="SAM" id="Phobius"/>
    </source>
</evidence>
<proteinExistence type="predicted"/>
<evidence type="ECO:0000256" key="3">
    <source>
        <dbReference type="ARBA" id="ARBA00022553"/>
    </source>
</evidence>
<feature type="transmembrane region" description="Helical" evidence="7">
    <location>
        <begin position="163"/>
        <end position="181"/>
    </location>
</feature>
<feature type="domain" description="Histidine kinase" evidence="8">
    <location>
        <begin position="355"/>
        <end position="571"/>
    </location>
</feature>
<comment type="catalytic activity">
    <reaction evidence="1">
        <text>ATP + protein L-histidine = ADP + protein N-phospho-L-histidine.</text>
        <dbReference type="EC" id="2.7.13.3"/>
    </reaction>
</comment>